<evidence type="ECO:0000256" key="1">
    <source>
        <dbReference type="ARBA" id="ARBA00005701"/>
    </source>
</evidence>
<dbReference type="GO" id="GO:0005739">
    <property type="term" value="C:mitochondrion"/>
    <property type="evidence" value="ECO:0007669"/>
    <property type="project" value="TreeGrafter"/>
</dbReference>
<evidence type="ECO:0000256" key="2">
    <source>
        <dbReference type="ARBA" id="ARBA00022170"/>
    </source>
</evidence>
<proteinExistence type="inferred from homology"/>
<dbReference type="GO" id="GO:0034553">
    <property type="term" value="P:mitochondrial respiratory chain complex II assembly"/>
    <property type="evidence" value="ECO:0007669"/>
    <property type="project" value="TreeGrafter"/>
</dbReference>
<dbReference type="Pfam" id="PF07896">
    <property type="entry name" value="DUF1674"/>
    <property type="match status" value="1"/>
</dbReference>
<feature type="compositionally biased region" description="Basic and acidic residues" evidence="3">
    <location>
        <begin position="94"/>
        <end position="113"/>
    </location>
</feature>
<feature type="region of interest" description="Disordered" evidence="3">
    <location>
        <begin position="43"/>
        <end position="113"/>
    </location>
</feature>
<evidence type="ECO:0000313" key="4">
    <source>
        <dbReference type="EMBL" id="KAK1941340.1"/>
    </source>
</evidence>
<evidence type="ECO:0000256" key="3">
    <source>
        <dbReference type="SAM" id="MobiDB-lite"/>
    </source>
</evidence>
<reference evidence="4" key="1">
    <citation type="submission" date="2023-08" db="EMBL/GenBank/DDBJ databases">
        <title>Reference Genome Resource for the Citrus Pathogen Phytophthora citrophthora.</title>
        <authorList>
            <person name="Moller H."/>
            <person name="Coetzee B."/>
            <person name="Rose L.J."/>
            <person name="Van Niekerk J.M."/>
        </authorList>
    </citation>
    <scope>NUCLEOTIDE SEQUENCE</scope>
    <source>
        <strain evidence="4">STE-U-9442</strain>
    </source>
</reference>
<dbReference type="PANTHER" id="PTHR28524:SF3">
    <property type="entry name" value="SUCCINATE DEHYDROGENASE ASSEMBLY FACTOR 4, MITOCHONDRIAL"/>
    <property type="match status" value="1"/>
</dbReference>
<feature type="compositionally biased region" description="Acidic residues" evidence="3">
    <location>
        <begin position="61"/>
        <end position="75"/>
    </location>
</feature>
<dbReference type="EMBL" id="JASMQC010000012">
    <property type="protein sequence ID" value="KAK1941340.1"/>
    <property type="molecule type" value="Genomic_DNA"/>
</dbReference>
<comment type="similarity">
    <text evidence="1">Belongs to the SDHAF4 family.</text>
</comment>
<comment type="caution">
    <text evidence="4">The sequence shown here is derived from an EMBL/GenBank/DDBJ whole genome shotgun (WGS) entry which is preliminary data.</text>
</comment>
<dbReference type="InterPro" id="IPR012875">
    <property type="entry name" value="SDHF4"/>
</dbReference>
<gene>
    <name evidence="4" type="ORF">P3T76_007206</name>
</gene>
<accession>A0AAD9GMV3</accession>
<dbReference type="Proteomes" id="UP001259832">
    <property type="component" value="Unassembled WGS sequence"/>
</dbReference>
<name>A0AAD9GMV3_9STRA</name>
<dbReference type="AlphaFoldDB" id="A0AAD9GMV3"/>
<organism evidence="4 5">
    <name type="scientific">Phytophthora citrophthora</name>
    <dbReference type="NCBI Taxonomy" id="4793"/>
    <lineage>
        <taxon>Eukaryota</taxon>
        <taxon>Sar</taxon>
        <taxon>Stramenopiles</taxon>
        <taxon>Oomycota</taxon>
        <taxon>Peronosporomycetes</taxon>
        <taxon>Peronosporales</taxon>
        <taxon>Peronosporaceae</taxon>
        <taxon>Phytophthora</taxon>
    </lineage>
</organism>
<dbReference type="PANTHER" id="PTHR28524">
    <property type="entry name" value="SUCCINATE DEHYDROGENASE ASSEMBLY FACTOR 4, MITOCHONDRIAL"/>
    <property type="match status" value="1"/>
</dbReference>
<sequence length="113" mass="12124">MAMRRVLSLGRRSLAMQTPITGSKASVQLRLFSSGSGDDFVALHPSGKPHITNTPAAPASDLDDLDDFDDEDAEETVAIGPSGVEYGGPTRGGKLKEPTRFGDWERKGRCSDF</sequence>
<keyword evidence="5" id="KW-1185">Reference proteome</keyword>
<protein>
    <recommendedName>
        <fullName evidence="2">Succinate dehydrogenase assembly factor 4, mitochondrial</fullName>
    </recommendedName>
</protein>
<evidence type="ECO:0000313" key="5">
    <source>
        <dbReference type="Proteomes" id="UP001259832"/>
    </source>
</evidence>